<keyword evidence="1" id="KW-0472">Membrane</keyword>
<keyword evidence="1" id="KW-1133">Transmembrane helix</keyword>
<dbReference type="AlphaFoldDB" id="A0A0A2EYT9"/>
<comment type="caution">
    <text evidence="2">The sequence shown here is derived from an EMBL/GenBank/DDBJ whole genome shotgun (WGS) entry which is preliminary data.</text>
</comment>
<dbReference type="RefSeq" id="WP_039421944.1">
    <property type="nucleotide sequence ID" value="NZ_JRAI01000079.1"/>
</dbReference>
<dbReference type="EMBL" id="JRAI01000079">
    <property type="protein sequence ID" value="KGN84088.1"/>
    <property type="molecule type" value="Genomic_DNA"/>
</dbReference>
<gene>
    <name evidence="2" type="ORF">HR08_09450</name>
</gene>
<accession>A0A0A2EYT9</accession>
<dbReference type="Proteomes" id="UP000030130">
    <property type="component" value="Unassembled WGS sequence"/>
</dbReference>
<sequence>MNDQINVLLEVLEEIKQQNRELKASIFNLPQPTESQGEIENRKNLAGIAKILEEQLEFHRRFREELCQVIAKLGERTHEMKSGITEVRISQDEATDKLLTELQTKQTTPEIKLSKYYLFDVKRWAEWLIWGVMVAVLACVIGWTAHLYGVNQALDSHALRYRILRMELGYTQPNIASLDSLFSAEDSDDSIRKLRSRVTNYELAIERQAELHLQQQHLNEEQEALSKKLKQ</sequence>
<reference evidence="2 3" key="1">
    <citation type="submission" date="2014-08" db="EMBL/GenBank/DDBJ databases">
        <title>Porphyromonas gulae strain:COT-052_OH1451 Genome sequencing.</title>
        <authorList>
            <person name="Wallis C."/>
            <person name="Deusch O."/>
            <person name="O'Flynn C."/>
            <person name="Davis I."/>
            <person name="Jospin G."/>
            <person name="Darling A.E."/>
            <person name="Coil D.A."/>
            <person name="Alexiev A."/>
            <person name="Horsfall A."/>
            <person name="Kirkwood N."/>
            <person name="Harris S."/>
            <person name="Eisen J.A."/>
        </authorList>
    </citation>
    <scope>NUCLEOTIDE SEQUENCE [LARGE SCALE GENOMIC DNA]</scope>
    <source>
        <strain evidence="3">COT-052 OH1451</strain>
    </source>
</reference>
<keyword evidence="1" id="KW-0812">Transmembrane</keyword>
<evidence type="ECO:0000313" key="2">
    <source>
        <dbReference type="EMBL" id="KGN84088.1"/>
    </source>
</evidence>
<evidence type="ECO:0000256" key="1">
    <source>
        <dbReference type="SAM" id="Phobius"/>
    </source>
</evidence>
<organism evidence="2 3">
    <name type="scientific">Porphyromonas gulae</name>
    <dbReference type="NCBI Taxonomy" id="111105"/>
    <lineage>
        <taxon>Bacteria</taxon>
        <taxon>Pseudomonadati</taxon>
        <taxon>Bacteroidota</taxon>
        <taxon>Bacteroidia</taxon>
        <taxon>Bacteroidales</taxon>
        <taxon>Porphyromonadaceae</taxon>
        <taxon>Porphyromonas</taxon>
    </lineage>
</organism>
<name>A0A0A2EYT9_9PORP</name>
<proteinExistence type="predicted"/>
<dbReference type="STRING" id="111105.HR09_06650"/>
<evidence type="ECO:0000313" key="3">
    <source>
        <dbReference type="Proteomes" id="UP000030130"/>
    </source>
</evidence>
<feature type="transmembrane region" description="Helical" evidence="1">
    <location>
        <begin position="127"/>
        <end position="150"/>
    </location>
</feature>
<dbReference type="OrthoDB" id="1080139at2"/>
<protein>
    <submittedName>
        <fullName evidence="2">Uncharacterized protein</fullName>
    </submittedName>
</protein>